<protein>
    <recommendedName>
        <fullName evidence="7 14">Ribonuclease HIII</fullName>
        <shortName evidence="14">RNase HIII</shortName>
        <ecNumber evidence="6 14">3.1.26.4</ecNumber>
    </recommendedName>
</protein>
<dbReference type="Proteomes" id="UP001597301">
    <property type="component" value="Unassembled WGS sequence"/>
</dbReference>
<evidence type="ECO:0000256" key="6">
    <source>
        <dbReference type="ARBA" id="ARBA00012180"/>
    </source>
</evidence>
<dbReference type="PROSITE" id="PS51975">
    <property type="entry name" value="RNASE_H_2"/>
    <property type="match status" value="1"/>
</dbReference>
<name>A0ABW4KDS4_9BACI</name>
<evidence type="ECO:0000313" key="19">
    <source>
        <dbReference type="Proteomes" id="UP001597301"/>
    </source>
</evidence>
<dbReference type="InterPro" id="IPR024568">
    <property type="entry name" value="RNase_HIII_N"/>
</dbReference>
<feature type="domain" description="RNase H type-2" evidence="17">
    <location>
        <begin position="93"/>
        <end position="310"/>
    </location>
</feature>
<accession>A0ABW4KDS4</accession>
<sequence>MANTVIQLTLEEIQKMKEHYQSCLSEKIPPGGIFSAKKNGCTITAYRSGKVLFQGAGHAAEALQWGSPATKQKKPTVSGSSSGMPLPEQIGSMSVIGSDEVGKGDYFGPLIVAAAYVKKDQIPLLKELGVKDSKHLTDVQISTIAKDLITFLPYSLLKLDNPKYNQLQASGMTQGKMTAILHNEVHYRLLEKISPEKPDAILVDQFAKAPVYYQYLKGQKIIQKEKIYFSTKAESIHVAVAAASILSRYAFVRAFDKLSQQAGFTIPKGAGPLVDQAAARLISEKGLETLKSFTKFHFANTEKAKNIAKLR</sequence>
<dbReference type="InterPro" id="IPR012337">
    <property type="entry name" value="RNaseH-like_sf"/>
</dbReference>
<keyword evidence="9 14" id="KW-0540">Nuclease</keyword>
<evidence type="ECO:0000256" key="16">
    <source>
        <dbReference type="SAM" id="MobiDB-lite"/>
    </source>
</evidence>
<evidence type="ECO:0000256" key="5">
    <source>
        <dbReference type="ARBA" id="ARBA00008378"/>
    </source>
</evidence>
<dbReference type="CDD" id="cd06590">
    <property type="entry name" value="RNase_HII_bacteria_HIII_like"/>
    <property type="match status" value="1"/>
</dbReference>
<evidence type="ECO:0000259" key="17">
    <source>
        <dbReference type="PROSITE" id="PS51975"/>
    </source>
</evidence>
<evidence type="ECO:0000256" key="14">
    <source>
        <dbReference type="HAMAP-Rule" id="MF_00053"/>
    </source>
</evidence>
<dbReference type="InterPro" id="IPR036397">
    <property type="entry name" value="RNaseH_sf"/>
</dbReference>
<keyword evidence="19" id="KW-1185">Reference proteome</keyword>
<feature type="binding site" evidence="14 15">
    <location>
        <position position="100"/>
    </location>
    <ligand>
        <name>a divalent metal cation</name>
        <dbReference type="ChEBI" id="CHEBI:60240"/>
    </ligand>
</feature>
<dbReference type="Pfam" id="PF01351">
    <property type="entry name" value="RNase_HII"/>
    <property type="match status" value="1"/>
</dbReference>
<reference evidence="19" key="1">
    <citation type="journal article" date="2019" name="Int. J. Syst. Evol. Microbiol.">
        <title>The Global Catalogue of Microorganisms (GCM) 10K type strain sequencing project: providing services to taxonomists for standard genome sequencing and annotation.</title>
        <authorList>
            <consortium name="The Broad Institute Genomics Platform"/>
            <consortium name="The Broad Institute Genome Sequencing Center for Infectious Disease"/>
            <person name="Wu L."/>
            <person name="Ma J."/>
        </authorList>
    </citation>
    <scope>NUCLEOTIDE SEQUENCE [LARGE SCALE GENOMIC DNA]</scope>
    <source>
        <strain evidence="19">CGMCC 1.12295</strain>
    </source>
</reference>
<dbReference type="Gene3D" id="3.30.310.10">
    <property type="entry name" value="TATA-Binding Protein"/>
    <property type="match status" value="1"/>
</dbReference>
<comment type="function">
    <text evidence="3 14">Endonuclease that specifically degrades the RNA of RNA-DNA hybrids.</text>
</comment>
<organism evidence="18 19">
    <name type="scientific">Siminovitchia sediminis</name>
    <dbReference type="NCBI Taxonomy" id="1274353"/>
    <lineage>
        <taxon>Bacteria</taxon>
        <taxon>Bacillati</taxon>
        <taxon>Bacillota</taxon>
        <taxon>Bacilli</taxon>
        <taxon>Bacillales</taxon>
        <taxon>Bacillaceae</taxon>
        <taxon>Siminovitchia</taxon>
    </lineage>
</organism>
<evidence type="ECO:0000256" key="13">
    <source>
        <dbReference type="ARBA" id="ARBA00022842"/>
    </source>
</evidence>
<comment type="cofactor">
    <cofactor evidence="14 15">
        <name>Mn(2+)</name>
        <dbReference type="ChEBI" id="CHEBI:29035"/>
    </cofactor>
    <cofactor evidence="14 15">
        <name>Mg(2+)</name>
        <dbReference type="ChEBI" id="CHEBI:18420"/>
    </cofactor>
    <text evidence="14 15">Manganese or magnesium. Binds 1 divalent metal ion per monomer in the absence of substrate. May bind a second metal ion after substrate binding.</text>
</comment>
<dbReference type="EMBL" id="JBHUEO010000012">
    <property type="protein sequence ID" value="MFD1706367.1"/>
    <property type="molecule type" value="Genomic_DNA"/>
</dbReference>
<dbReference type="EC" id="3.1.26.4" evidence="6 14"/>
<evidence type="ECO:0000256" key="12">
    <source>
        <dbReference type="ARBA" id="ARBA00022801"/>
    </source>
</evidence>
<keyword evidence="13 14" id="KW-0460">Magnesium</keyword>
<dbReference type="PANTHER" id="PTHR10954:SF23">
    <property type="entry name" value="RIBONUCLEASE"/>
    <property type="match status" value="1"/>
</dbReference>
<dbReference type="InterPro" id="IPR001352">
    <property type="entry name" value="RNase_HII/HIII"/>
</dbReference>
<evidence type="ECO:0000256" key="10">
    <source>
        <dbReference type="ARBA" id="ARBA00022723"/>
    </source>
</evidence>
<keyword evidence="8 14" id="KW-0963">Cytoplasm</keyword>
<comment type="caution">
    <text evidence="18">The sequence shown here is derived from an EMBL/GenBank/DDBJ whole genome shotgun (WGS) entry which is preliminary data.</text>
</comment>
<dbReference type="InterPro" id="IPR004641">
    <property type="entry name" value="RNase_HIII"/>
</dbReference>
<evidence type="ECO:0000256" key="7">
    <source>
        <dbReference type="ARBA" id="ARBA00021407"/>
    </source>
</evidence>
<evidence type="ECO:0000256" key="15">
    <source>
        <dbReference type="PROSITE-ProRule" id="PRU01319"/>
    </source>
</evidence>
<dbReference type="PIRSF" id="PIRSF037748">
    <property type="entry name" value="RnhC"/>
    <property type="match status" value="1"/>
</dbReference>
<evidence type="ECO:0000256" key="8">
    <source>
        <dbReference type="ARBA" id="ARBA00022490"/>
    </source>
</evidence>
<feature type="region of interest" description="Disordered" evidence="16">
    <location>
        <begin position="67"/>
        <end position="86"/>
    </location>
</feature>
<keyword evidence="11 14" id="KW-0255">Endonuclease</keyword>
<evidence type="ECO:0000256" key="9">
    <source>
        <dbReference type="ARBA" id="ARBA00022722"/>
    </source>
</evidence>
<comment type="catalytic activity">
    <reaction evidence="1 14 15">
        <text>Endonucleolytic cleavage to 5'-phosphomonoester.</text>
        <dbReference type="EC" id="3.1.26.4"/>
    </reaction>
</comment>
<comment type="cofactor">
    <cofactor evidence="2">
        <name>Mg(2+)</name>
        <dbReference type="ChEBI" id="CHEBI:18420"/>
    </cofactor>
</comment>
<dbReference type="Gene3D" id="3.30.420.10">
    <property type="entry name" value="Ribonuclease H-like superfamily/Ribonuclease H"/>
    <property type="match status" value="1"/>
</dbReference>
<comment type="similarity">
    <text evidence="5 14">Belongs to the RNase HII family. RnhC subfamily.</text>
</comment>
<dbReference type="PANTHER" id="PTHR10954">
    <property type="entry name" value="RIBONUCLEASE H2 SUBUNIT A"/>
    <property type="match status" value="1"/>
</dbReference>
<feature type="binding site" evidence="14 15">
    <location>
        <position position="204"/>
    </location>
    <ligand>
        <name>a divalent metal cation</name>
        <dbReference type="ChEBI" id="CHEBI:60240"/>
    </ligand>
</feature>
<evidence type="ECO:0000256" key="4">
    <source>
        <dbReference type="ARBA" id="ARBA00004496"/>
    </source>
</evidence>
<keyword evidence="10 14" id="KW-0479">Metal-binding</keyword>
<dbReference type="InterPro" id="IPR024567">
    <property type="entry name" value="RNase_HII/HIII_dom"/>
</dbReference>
<evidence type="ECO:0000256" key="3">
    <source>
        <dbReference type="ARBA" id="ARBA00004065"/>
    </source>
</evidence>
<dbReference type="HAMAP" id="MF_00053">
    <property type="entry name" value="RNase_HIII"/>
    <property type="match status" value="1"/>
</dbReference>
<dbReference type="CDD" id="cd14796">
    <property type="entry name" value="RNAse_HIII_N"/>
    <property type="match status" value="1"/>
</dbReference>
<comment type="subcellular location">
    <subcellularLocation>
        <location evidence="4 14">Cytoplasm</location>
    </subcellularLocation>
</comment>
<dbReference type="RefSeq" id="WP_380772957.1">
    <property type="nucleotide sequence ID" value="NZ_JBHUEO010000012.1"/>
</dbReference>
<dbReference type="NCBIfam" id="TIGR00716">
    <property type="entry name" value="rnhC"/>
    <property type="match status" value="1"/>
</dbReference>
<evidence type="ECO:0000256" key="2">
    <source>
        <dbReference type="ARBA" id="ARBA00001946"/>
    </source>
</evidence>
<keyword evidence="12 14" id="KW-0378">Hydrolase</keyword>
<evidence type="ECO:0000256" key="11">
    <source>
        <dbReference type="ARBA" id="ARBA00022759"/>
    </source>
</evidence>
<dbReference type="Pfam" id="PF11858">
    <property type="entry name" value="DUF3378"/>
    <property type="match status" value="1"/>
</dbReference>
<feature type="compositionally biased region" description="Polar residues" evidence="16">
    <location>
        <begin position="67"/>
        <end position="83"/>
    </location>
</feature>
<dbReference type="InterPro" id="IPR012295">
    <property type="entry name" value="TBP_dom_sf"/>
</dbReference>
<proteinExistence type="inferred from homology"/>
<evidence type="ECO:0000256" key="1">
    <source>
        <dbReference type="ARBA" id="ARBA00000077"/>
    </source>
</evidence>
<feature type="binding site" evidence="14 15">
    <location>
        <position position="99"/>
    </location>
    <ligand>
        <name>a divalent metal cation</name>
        <dbReference type="ChEBI" id="CHEBI:60240"/>
    </ligand>
</feature>
<evidence type="ECO:0000313" key="18">
    <source>
        <dbReference type="EMBL" id="MFD1706367.1"/>
    </source>
</evidence>
<dbReference type="SUPFAM" id="SSF53098">
    <property type="entry name" value="Ribonuclease H-like"/>
    <property type="match status" value="1"/>
</dbReference>
<gene>
    <name evidence="14 18" type="primary">rnhC</name>
    <name evidence="18" type="ORF">ACFSCZ_06315</name>
</gene>